<protein>
    <submittedName>
        <fullName evidence="1">Uncharacterized protein</fullName>
    </submittedName>
</protein>
<name>H6NA68_9BACL</name>
<evidence type="ECO:0000313" key="2">
    <source>
        <dbReference type="Proteomes" id="UP000007523"/>
    </source>
</evidence>
<evidence type="ECO:0000313" key="1">
    <source>
        <dbReference type="EMBL" id="AFC28912.1"/>
    </source>
</evidence>
<dbReference type="KEGG" id="pmq:PM3016_2012"/>
<dbReference type="EMBL" id="CP003235">
    <property type="protein sequence ID" value="AFC28912.1"/>
    <property type="molecule type" value="Genomic_DNA"/>
</dbReference>
<keyword evidence="2" id="KW-1185">Reference proteome</keyword>
<dbReference type="HOGENOM" id="CLU_2539387_0_0_9"/>
<dbReference type="Proteomes" id="UP000007523">
    <property type="component" value="Chromosome"/>
</dbReference>
<reference evidence="1 2" key="1">
    <citation type="journal article" date="2012" name="J. Bacteriol.">
        <title>Complete Genome Sequence of Paenibacillus mucilaginosus 3016, a Bacterium Functional as Microbial Fertilizer.</title>
        <authorList>
            <person name="Ma M."/>
            <person name="Wang Z."/>
            <person name="Li L."/>
            <person name="Jiang X."/>
            <person name="Guan D."/>
            <person name="Cao F."/>
            <person name="Chen H."/>
            <person name="Wang X."/>
            <person name="Shen D."/>
            <person name="Du B."/>
            <person name="Li J."/>
        </authorList>
    </citation>
    <scope>NUCLEOTIDE SEQUENCE [LARGE SCALE GENOMIC DNA]</scope>
    <source>
        <strain evidence="1 2">3016</strain>
    </source>
</reference>
<sequence length="83" mass="9720">MTDEEIKLFNRMISVKHTIRYLFLWGLEQYEPYPATSFVRRYGWKLNISYLYALIHAWKDPMGAAGLKDDGRSRVFARSATSA</sequence>
<gene>
    <name evidence="1" type="ORF">PM3016_2012</name>
</gene>
<dbReference type="AlphaFoldDB" id="H6NA68"/>
<organism evidence="1 2">
    <name type="scientific">Paenibacillus mucilaginosus 3016</name>
    <dbReference type="NCBI Taxonomy" id="1116391"/>
    <lineage>
        <taxon>Bacteria</taxon>
        <taxon>Bacillati</taxon>
        <taxon>Bacillota</taxon>
        <taxon>Bacilli</taxon>
        <taxon>Bacillales</taxon>
        <taxon>Paenibacillaceae</taxon>
        <taxon>Paenibacillus</taxon>
    </lineage>
</organism>
<accession>H6NA68</accession>
<proteinExistence type="predicted"/>